<evidence type="ECO:0000313" key="2">
    <source>
        <dbReference type="EMBL" id="WOT05746.1"/>
    </source>
</evidence>
<dbReference type="Proteomes" id="UP001529491">
    <property type="component" value="Chromosome"/>
</dbReference>
<name>A0ABZ0K006_9GAMM</name>
<dbReference type="PANTHER" id="PTHR37691">
    <property type="entry name" value="BLR3518 PROTEIN"/>
    <property type="match status" value="1"/>
</dbReference>
<dbReference type="SUPFAM" id="SSF75169">
    <property type="entry name" value="DsrEFH-like"/>
    <property type="match status" value="1"/>
</dbReference>
<proteinExistence type="predicted"/>
<feature type="signal peptide" evidence="1">
    <location>
        <begin position="1"/>
        <end position="23"/>
    </location>
</feature>
<dbReference type="EMBL" id="CP136522">
    <property type="protein sequence ID" value="WOT05746.1"/>
    <property type="molecule type" value="Genomic_DNA"/>
</dbReference>
<gene>
    <name evidence="2" type="ORF">RGE70_02645</name>
</gene>
<dbReference type="Gene3D" id="3.40.1260.10">
    <property type="entry name" value="DsrEFH-like"/>
    <property type="match status" value="1"/>
</dbReference>
<dbReference type="PANTHER" id="PTHR37691:SF1">
    <property type="entry name" value="BLR3518 PROTEIN"/>
    <property type="match status" value="1"/>
</dbReference>
<reference evidence="2 3" key="1">
    <citation type="submission" date="2023-10" db="EMBL/GenBank/DDBJ databases">
        <title>Complete genome sequence of Shewanella sp. DAU334.</title>
        <authorList>
            <person name="Lee Y.-S."/>
            <person name="Jeong H.-R."/>
            <person name="Hwang E.-J."/>
            <person name="Choi Y.-L."/>
            <person name="Kim G.-D."/>
        </authorList>
    </citation>
    <scope>NUCLEOTIDE SEQUENCE [LARGE SCALE GENOMIC DNA]</scope>
    <source>
        <strain evidence="2 3">DAU334</strain>
    </source>
</reference>
<dbReference type="Pfam" id="PF02635">
    <property type="entry name" value="DsrE"/>
    <property type="match status" value="1"/>
</dbReference>
<evidence type="ECO:0000313" key="3">
    <source>
        <dbReference type="Proteomes" id="UP001529491"/>
    </source>
</evidence>
<protein>
    <submittedName>
        <fullName evidence="2">DsrE family protein</fullName>
    </submittedName>
</protein>
<organism evidence="2 3">
    <name type="scientific">Shewanella youngdeokensis</name>
    <dbReference type="NCBI Taxonomy" id="2999068"/>
    <lineage>
        <taxon>Bacteria</taxon>
        <taxon>Pseudomonadati</taxon>
        <taxon>Pseudomonadota</taxon>
        <taxon>Gammaproteobacteria</taxon>
        <taxon>Alteromonadales</taxon>
        <taxon>Shewanellaceae</taxon>
        <taxon>Shewanella</taxon>
    </lineage>
</organism>
<dbReference type="InterPro" id="IPR003787">
    <property type="entry name" value="Sulphur_relay_DsrE/F-like"/>
</dbReference>
<keyword evidence="1" id="KW-0732">Signal</keyword>
<evidence type="ECO:0000256" key="1">
    <source>
        <dbReference type="SAM" id="SignalP"/>
    </source>
</evidence>
<dbReference type="RefSeq" id="WP_310470008.1">
    <property type="nucleotide sequence ID" value="NZ_CP136522.1"/>
</dbReference>
<accession>A0ABZ0K006</accession>
<feature type="chain" id="PRO_5047195814" evidence="1">
    <location>
        <begin position="24"/>
        <end position="186"/>
    </location>
</feature>
<keyword evidence="3" id="KW-1185">Reference proteome</keyword>
<sequence>MKTQYGHYLLAGSFLLCSLSVFAGPDDFKPGPVLSEYGNIAKVETQLSIPKDTVFKVDFDMSEAAVPGKLNRGLVKLARFINMHVSEGVPLSNLQLMMVVHGKAVNDFTLNEFYQTQQSQPQPHLNANIELISQLSQLGVRFYLCGQTTVYYDVPTEQLLPGVKVALSAMTAHAIAAQQGYSLNPF</sequence>
<dbReference type="InterPro" id="IPR027396">
    <property type="entry name" value="DsrEFH-like"/>
</dbReference>